<protein>
    <submittedName>
        <fullName evidence="1">Uncharacterized protein</fullName>
    </submittedName>
</protein>
<sequence>MTEPTHQILTLDELRGRLARSKASGINPRTVDDIFAEAEAIFRECHPAATSHPTEISGKLPPPVAD</sequence>
<dbReference type="RefSeq" id="WP_247029144.1">
    <property type="nucleotide sequence ID" value="NZ_JALKCH010000006.1"/>
</dbReference>
<organism evidence="1 2">
    <name type="scientific">Ancylobacter crimeensis</name>
    <dbReference type="NCBI Taxonomy" id="2579147"/>
    <lineage>
        <taxon>Bacteria</taxon>
        <taxon>Pseudomonadati</taxon>
        <taxon>Pseudomonadota</taxon>
        <taxon>Alphaproteobacteria</taxon>
        <taxon>Hyphomicrobiales</taxon>
        <taxon>Xanthobacteraceae</taxon>
        <taxon>Ancylobacter</taxon>
    </lineage>
</organism>
<name>A0ABT0DBS3_9HYPH</name>
<evidence type="ECO:0000313" key="1">
    <source>
        <dbReference type="EMBL" id="MCK0197411.1"/>
    </source>
</evidence>
<reference evidence="1 2" key="1">
    <citation type="submission" date="2022-04" db="EMBL/GenBank/DDBJ databases">
        <authorList>
            <person name="Grouzdev D.S."/>
            <person name="Pantiukh K.S."/>
            <person name="Krutkina M.S."/>
        </authorList>
    </citation>
    <scope>NUCLEOTIDE SEQUENCE [LARGE SCALE GENOMIC DNA]</scope>
    <source>
        <strain evidence="1 2">6x-1</strain>
    </source>
</reference>
<proteinExistence type="predicted"/>
<dbReference type="EMBL" id="JALKCH010000006">
    <property type="protein sequence ID" value="MCK0197411.1"/>
    <property type="molecule type" value="Genomic_DNA"/>
</dbReference>
<dbReference type="Proteomes" id="UP001203284">
    <property type="component" value="Unassembled WGS sequence"/>
</dbReference>
<gene>
    <name evidence="1" type="ORF">MWN34_10850</name>
</gene>
<comment type="caution">
    <text evidence="1">The sequence shown here is derived from an EMBL/GenBank/DDBJ whole genome shotgun (WGS) entry which is preliminary data.</text>
</comment>
<accession>A0ABT0DBS3</accession>
<evidence type="ECO:0000313" key="2">
    <source>
        <dbReference type="Proteomes" id="UP001203284"/>
    </source>
</evidence>
<keyword evidence="2" id="KW-1185">Reference proteome</keyword>